<dbReference type="Pfam" id="PF19609">
    <property type="entry name" value="DUF6114"/>
    <property type="match status" value="1"/>
</dbReference>
<organism evidence="3 4">
    <name type="scientific">Salinactinospora qingdaonensis</name>
    <dbReference type="NCBI Taxonomy" id="702744"/>
    <lineage>
        <taxon>Bacteria</taxon>
        <taxon>Bacillati</taxon>
        <taxon>Actinomycetota</taxon>
        <taxon>Actinomycetes</taxon>
        <taxon>Streptosporangiales</taxon>
        <taxon>Nocardiopsidaceae</taxon>
        <taxon>Salinactinospora</taxon>
    </lineage>
</organism>
<dbReference type="RefSeq" id="WP_344972331.1">
    <property type="nucleotide sequence ID" value="NZ_BAABDD010000013.1"/>
</dbReference>
<keyword evidence="2" id="KW-0472">Membrane</keyword>
<feature type="transmembrane region" description="Helical" evidence="2">
    <location>
        <begin position="70"/>
        <end position="86"/>
    </location>
</feature>
<gene>
    <name evidence="3" type="ORF">GCM10022402_30760</name>
</gene>
<keyword evidence="2" id="KW-0812">Transmembrane</keyword>
<comment type="caution">
    <text evidence="3">The sequence shown here is derived from an EMBL/GenBank/DDBJ whole genome shotgun (WGS) entry which is preliminary data.</text>
</comment>
<evidence type="ECO:0000256" key="2">
    <source>
        <dbReference type="SAM" id="Phobius"/>
    </source>
</evidence>
<name>A0ABP7FX53_9ACTN</name>
<accession>A0ABP7FX53</accession>
<evidence type="ECO:0000256" key="1">
    <source>
        <dbReference type="SAM" id="MobiDB-lite"/>
    </source>
</evidence>
<reference evidence="4" key="1">
    <citation type="journal article" date="2019" name="Int. J. Syst. Evol. Microbiol.">
        <title>The Global Catalogue of Microorganisms (GCM) 10K type strain sequencing project: providing services to taxonomists for standard genome sequencing and annotation.</title>
        <authorList>
            <consortium name="The Broad Institute Genomics Platform"/>
            <consortium name="The Broad Institute Genome Sequencing Center for Infectious Disease"/>
            <person name="Wu L."/>
            <person name="Ma J."/>
        </authorList>
    </citation>
    <scope>NUCLEOTIDE SEQUENCE [LARGE SCALE GENOMIC DNA]</scope>
    <source>
        <strain evidence="4">JCM 17137</strain>
    </source>
</reference>
<dbReference type="EMBL" id="BAABDD010000013">
    <property type="protein sequence ID" value="GAA3749410.1"/>
    <property type="molecule type" value="Genomic_DNA"/>
</dbReference>
<dbReference type="Proteomes" id="UP001500908">
    <property type="component" value="Unassembled WGS sequence"/>
</dbReference>
<keyword evidence="2" id="KW-1133">Transmembrane helix</keyword>
<feature type="region of interest" description="Disordered" evidence="1">
    <location>
        <begin position="116"/>
        <end position="167"/>
    </location>
</feature>
<feature type="transmembrane region" description="Helical" evidence="2">
    <location>
        <begin position="12"/>
        <end position="33"/>
    </location>
</feature>
<feature type="compositionally biased region" description="Basic residues" evidence="1">
    <location>
        <begin position="116"/>
        <end position="129"/>
    </location>
</feature>
<dbReference type="InterPro" id="IPR046096">
    <property type="entry name" value="DUF6114"/>
</dbReference>
<proteinExistence type="predicted"/>
<protein>
    <submittedName>
        <fullName evidence="3">Uncharacterized protein</fullName>
    </submittedName>
</protein>
<feature type="transmembrane region" description="Helical" evidence="2">
    <location>
        <begin position="39"/>
        <end position="63"/>
    </location>
</feature>
<evidence type="ECO:0000313" key="4">
    <source>
        <dbReference type="Proteomes" id="UP001500908"/>
    </source>
</evidence>
<keyword evidence="4" id="KW-1185">Reference proteome</keyword>
<sequence>MWRSFRTWRRNRPFWGGVLTLLAGVEICVIPLAPMQIMIQQGIAGVPSVLLGILLIALGLITWATPAQRTITGVLTVLSGLGALVMSNLGGFVIGSLLAFVGGGLMFAWRPTPRRPRRSARSRRARRFRSGGAEGDTSEDAPAEPLDAGPLTTRVSEGAEGVVDGSR</sequence>
<evidence type="ECO:0000313" key="3">
    <source>
        <dbReference type="EMBL" id="GAA3749410.1"/>
    </source>
</evidence>